<dbReference type="EMBL" id="BAABHS010000023">
    <property type="protein sequence ID" value="GAA4980923.1"/>
    <property type="molecule type" value="Genomic_DNA"/>
</dbReference>
<evidence type="ECO:0000313" key="8">
    <source>
        <dbReference type="EMBL" id="GAA4980923.1"/>
    </source>
</evidence>
<dbReference type="InterPro" id="IPR004107">
    <property type="entry name" value="Integrase_SAM-like_N"/>
</dbReference>
<gene>
    <name evidence="8" type="ORF">GCM10023205_57550</name>
</gene>
<proteinExistence type="predicted"/>
<name>A0ABP9HWS3_9ACTN</name>
<dbReference type="SUPFAM" id="SSF56349">
    <property type="entry name" value="DNA breaking-rejoining enzymes"/>
    <property type="match status" value="1"/>
</dbReference>
<comment type="caution">
    <text evidence="8">The sequence shown here is derived from an EMBL/GenBank/DDBJ whole genome shotgun (WGS) entry which is preliminary data.</text>
</comment>
<dbReference type="InterPro" id="IPR013762">
    <property type="entry name" value="Integrase-like_cat_sf"/>
</dbReference>
<organism evidence="8 9">
    <name type="scientific">Yinghuangia aomiensis</name>
    <dbReference type="NCBI Taxonomy" id="676205"/>
    <lineage>
        <taxon>Bacteria</taxon>
        <taxon>Bacillati</taxon>
        <taxon>Actinomycetota</taxon>
        <taxon>Actinomycetes</taxon>
        <taxon>Kitasatosporales</taxon>
        <taxon>Streptomycetaceae</taxon>
        <taxon>Yinghuangia</taxon>
    </lineage>
</organism>
<feature type="domain" description="Core-binding (CB)" evidence="7">
    <location>
        <begin position="75"/>
        <end position="154"/>
    </location>
</feature>
<evidence type="ECO:0000256" key="5">
    <source>
        <dbReference type="SAM" id="MobiDB-lite"/>
    </source>
</evidence>
<dbReference type="PROSITE" id="PS51900">
    <property type="entry name" value="CB"/>
    <property type="match status" value="1"/>
</dbReference>
<dbReference type="Pfam" id="PF00589">
    <property type="entry name" value="Phage_integrase"/>
    <property type="match status" value="1"/>
</dbReference>
<dbReference type="Proteomes" id="UP001500466">
    <property type="component" value="Unassembled WGS sequence"/>
</dbReference>
<evidence type="ECO:0000256" key="2">
    <source>
        <dbReference type="ARBA" id="ARBA00023125"/>
    </source>
</evidence>
<dbReference type="InterPro" id="IPR002104">
    <property type="entry name" value="Integrase_catalytic"/>
</dbReference>
<dbReference type="PROSITE" id="PS51898">
    <property type="entry name" value="TYR_RECOMBINASE"/>
    <property type="match status" value="1"/>
</dbReference>
<keyword evidence="3" id="KW-0233">DNA recombination</keyword>
<sequence length="365" mass="38667">MAAPEYAANPLPATALDTPSGGIPTTGTSAAETSAAETSTGGTPATGTPANQPSTALALPGQTAPRTGLADLPDTPANRIAVGFLLSHHGNTRTAYTRDLADYGAWCAEIGIEILDARRVHVDAYVEHLTRSGAAPSTVVRRLSAVSGFYAYAVDEGLIDRNPAARVRRPKVGENVQSTGLSRAEAGRLLAAAEAHSPRAAVVANLLLFCGLRVSELCHAEVGDLGWERGHRVLTVTRKGGKRQRMVVPPRAGELIDTYLDGRTDGPLVATVTGRPLDRQGVWRLLRTLATTAVPHLADSLHPHDLRHACATLALDAGASLRDVQDLLGHADSRTTRRYDRARHNLDRSPTYALAGLIDTPDPRD</sequence>
<evidence type="ECO:0000256" key="4">
    <source>
        <dbReference type="PROSITE-ProRule" id="PRU01248"/>
    </source>
</evidence>
<evidence type="ECO:0008006" key="10">
    <source>
        <dbReference type="Google" id="ProtNLM"/>
    </source>
</evidence>
<feature type="region of interest" description="Disordered" evidence="5">
    <location>
        <begin position="1"/>
        <end position="69"/>
    </location>
</feature>
<dbReference type="InterPro" id="IPR044068">
    <property type="entry name" value="CB"/>
</dbReference>
<protein>
    <recommendedName>
        <fullName evidence="10">Site-specific recombinase XerD</fullName>
    </recommendedName>
</protein>
<feature type="compositionally biased region" description="Low complexity" evidence="5">
    <location>
        <begin position="18"/>
        <end position="50"/>
    </location>
</feature>
<dbReference type="InterPro" id="IPR011010">
    <property type="entry name" value="DNA_brk_join_enz"/>
</dbReference>
<evidence type="ECO:0000256" key="1">
    <source>
        <dbReference type="ARBA" id="ARBA00022908"/>
    </source>
</evidence>
<keyword evidence="1" id="KW-0229">DNA integration</keyword>
<evidence type="ECO:0000313" key="9">
    <source>
        <dbReference type="Proteomes" id="UP001500466"/>
    </source>
</evidence>
<feature type="domain" description="Tyr recombinase" evidence="6">
    <location>
        <begin position="176"/>
        <end position="353"/>
    </location>
</feature>
<dbReference type="Gene3D" id="1.10.150.130">
    <property type="match status" value="1"/>
</dbReference>
<dbReference type="InterPro" id="IPR010998">
    <property type="entry name" value="Integrase_recombinase_N"/>
</dbReference>
<dbReference type="Gene3D" id="1.10.443.10">
    <property type="entry name" value="Intergrase catalytic core"/>
    <property type="match status" value="1"/>
</dbReference>
<dbReference type="PANTHER" id="PTHR30349">
    <property type="entry name" value="PHAGE INTEGRASE-RELATED"/>
    <property type="match status" value="1"/>
</dbReference>
<keyword evidence="2 4" id="KW-0238">DNA-binding</keyword>
<evidence type="ECO:0000259" key="7">
    <source>
        <dbReference type="PROSITE" id="PS51900"/>
    </source>
</evidence>
<dbReference type="InterPro" id="IPR050090">
    <property type="entry name" value="Tyrosine_recombinase_XerCD"/>
</dbReference>
<dbReference type="Pfam" id="PF02899">
    <property type="entry name" value="Phage_int_SAM_1"/>
    <property type="match status" value="1"/>
</dbReference>
<reference evidence="9" key="1">
    <citation type="journal article" date="2019" name="Int. J. Syst. Evol. Microbiol.">
        <title>The Global Catalogue of Microorganisms (GCM) 10K type strain sequencing project: providing services to taxonomists for standard genome sequencing and annotation.</title>
        <authorList>
            <consortium name="The Broad Institute Genomics Platform"/>
            <consortium name="The Broad Institute Genome Sequencing Center for Infectious Disease"/>
            <person name="Wu L."/>
            <person name="Ma J."/>
        </authorList>
    </citation>
    <scope>NUCLEOTIDE SEQUENCE [LARGE SCALE GENOMIC DNA]</scope>
    <source>
        <strain evidence="9">JCM 17986</strain>
    </source>
</reference>
<evidence type="ECO:0000256" key="3">
    <source>
        <dbReference type="ARBA" id="ARBA00023172"/>
    </source>
</evidence>
<dbReference type="PANTHER" id="PTHR30349:SF81">
    <property type="entry name" value="TYROSINE RECOMBINASE XERC"/>
    <property type="match status" value="1"/>
</dbReference>
<keyword evidence="9" id="KW-1185">Reference proteome</keyword>
<accession>A0ABP9HWS3</accession>
<evidence type="ECO:0000259" key="6">
    <source>
        <dbReference type="PROSITE" id="PS51898"/>
    </source>
</evidence>
<dbReference type="RefSeq" id="WP_345678631.1">
    <property type="nucleotide sequence ID" value="NZ_BAABHS010000023.1"/>
</dbReference>